<feature type="region of interest" description="Disordered" evidence="2">
    <location>
        <begin position="486"/>
        <end position="549"/>
    </location>
</feature>
<keyword evidence="4" id="KW-1185">Reference proteome</keyword>
<dbReference type="AlphaFoldDB" id="A0A1M2VYZ1"/>
<dbReference type="EMBL" id="MNAD01000447">
    <property type="protein sequence ID" value="OJT12783.1"/>
    <property type="molecule type" value="Genomic_DNA"/>
</dbReference>
<dbReference type="OMA" id="RYMITHI"/>
<dbReference type="OrthoDB" id="2750161at2759"/>
<evidence type="ECO:0000256" key="2">
    <source>
        <dbReference type="SAM" id="MobiDB-lite"/>
    </source>
</evidence>
<organism evidence="3 4">
    <name type="scientific">Trametes pubescens</name>
    <name type="common">White-rot fungus</name>
    <dbReference type="NCBI Taxonomy" id="154538"/>
    <lineage>
        <taxon>Eukaryota</taxon>
        <taxon>Fungi</taxon>
        <taxon>Dikarya</taxon>
        <taxon>Basidiomycota</taxon>
        <taxon>Agaricomycotina</taxon>
        <taxon>Agaricomycetes</taxon>
        <taxon>Polyporales</taxon>
        <taxon>Polyporaceae</taxon>
        <taxon>Trametes</taxon>
    </lineage>
</organism>
<evidence type="ECO:0000313" key="3">
    <source>
        <dbReference type="EMBL" id="OJT12783.1"/>
    </source>
</evidence>
<protein>
    <submittedName>
        <fullName evidence="3">Uncharacterized protein</fullName>
    </submittedName>
</protein>
<accession>A0A1M2VYZ1</accession>
<reference evidence="3 4" key="1">
    <citation type="submission" date="2016-10" db="EMBL/GenBank/DDBJ databases">
        <title>Genome sequence of the basidiomycete white-rot fungus Trametes pubescens.</title>
        <authorList>
            <person name="Makela M.R."/>
            <person name="Granchi Z."/>
            <person name="Peng M."/>
            <person name="De Vries R.P."/>
            <person name="Grigoriev I."/>
            <person name="Riley R."/>
            <person name="Hilden K."/>
        </authorList>
    </citation>
    <scope>NUCLEOTIDE SEQUENCE [LARGE SCALE GENOMIC DNA]</scope>
    <source>
        <strain evidence="3 4">FBCC735</strain>
    </source>
</reference>
<name>A0A1M2VYZ1_TRAPU</name>
<dbReference type="Gene3D" id="3.80.10.10">
    <property type="entry name" value="Ribonuclease Inhibitor"/>
    <property type="match status" value="1"/>
</dbReference>
<dbReference type="SUPFAM" id="SSF52047">
    <property type="entry name" value="RNI-like"/>
    <property type="match status" value="1"/>
</dbReference>
<dbReference type="InterPro" id="IPR032675">
    <property type="entry name" value="LRR_dom_sf"/>
</dbReference>
<comment type="caution">
    <text evidence="3">The sequence shown here is derived from an EMBL/GenBank/DDBJ whole genome shotgun (WGS) entry which is preliminary data.</text>
</comment>
<dbReference type="Proteomes" id="UP000184267">
    <property type="component" value="Unassembled WGS sequence"/>
</dbReference>
<keyword evidence="1" id="KW-0175">Coiled coil</keyword>
<proteinExistence type="predicted"/>
<evidence type="ECO:0000256" key="1">
    <source>
        <dbReference type="SAM" id="Coils"/>
    </source>
</evidence>
<gene>
    <name evidence="3" type="ORF">TRAPUB_10618</name>
</gene>
<feature type="coiled-coil region" evidence="1">
    <location>
        <begin position="7"/>
        <end position="34"/>
    </location>
</feature>
<evidence type="ECO:0000313" key="4">
    <source>
        <dbReference type="Proteomes" id="UP000184267"/>
    </source>
</evidence>
<sequence>MELNATLKDVNNALKDANAALKDLVTSLQNERAALLGQQTGHLTVAERPTWTWSRQLPQEILLRIFMETIPSDDDYELSVRVGPRTAWTLSVSTRKALTSVCKAWYGAASEALYADIALRRMGQISALARTLRAARAVYAPDPSSFIKRIRMTECIVANQCAPVVKADLAFILQHCSKLRTFEHHPHPLFERRDTPSDEPPSIEKWHNPMWFRNALAGTPGGALAERCASGLQHLVFADLGDEEQLAYLHHLLLKETHLVTLTLGFLASWTPTVLPTLSRQPPIILPYLEHLQVPGALLKVEHYLYDLWDVPNLRRLTVLYCDDVPRMALERFGKHLKYLNVVPGSDWKGEYLPSTLSMLPVLCPALEHLVLPNIARLNLPCVIASPTLRHLDIWGFAQQRRVVESMCDMGALPALHTIRMLPPHYPEDTALRMRLPLQCHPADVSEDATRVQTLPWGVRVLQTSWAVLRDLGGDEGDDVRFYSVPFDAEEDDGGSEYEPSWVGSEDEKGEEGGAAEDWAAKEEDDGTSWVSNSDSEASVGEDEDAPEAGLELVAASMQNSSAYDRKTVLEMFARSQEGDYLLDEEASL</sequence>